<feature type="domain" description="Arginine repressor DNA-binding" evidence="9">
    <location>
        <begin position="1"/>
        <end position="67"/>
    </location>
</feature>
<dbReference type="InterPro" id="IPR036251">
    <property type="entry name" value="Arg_repress_C_sf"/>
</dbReference>
<comment type="subcellular location">
    <subcellularLocation>
        <location evidence="1 7">Cytoplasm</location>
    </subcellularLocation>
</comment>
<dbReference type="RefSeq" id="WP_091263919.1">
    <property type="nucleotide sequence ID" value="NZ_FNFK01000001.1"/>
</dbReference>
<dbReference type="GO" id="GO:0034618">
    <property type="term" value="F:arginine binding"/>
    <property type="evidence" value="ECO:0007669"/>
    <property type="project" value="InterPro"/>
</dbReference>
<reference evidence="12" key="1">
    <citation type="submission" date="2016-10" db="EMBL/GenBank/DDBJ databases">
        <authorList>
            <person name="Varghese N."/>
            <person name="Submissions S."/>
        </authorList>
    </citation>
    <scope>NUCLEOTIDE SEQUENCE [LARGE SCALE GENOMIC DNA]</scope>
    <source>
        <strain evidence="12">DSM 19181</strain>
    </source>
</reference>
<evidence type="ECO:0000256" key="5">
    <source>
        <dbReference type="ARBA" id="ARBA00023125"/>
    </source>
</evidence>
<evidence type="ECO:0000256" key="6">
    <source>
        <dbReference type="ARBA" id="ARBA00023163"/>
    </source>
</evidence>
<dbReference type="GO" id="GO:0003677">
    <property type="term" value="F:DNA binding"/>
    <property type="evidence" value="ECO:0007669"/>
    <property type="project" value="UniProtKB-KW"/>
</dbReference>
<dbReference type="STRING" id="426701.SAMN04488098_10012"/>
<dbReference type="EMBL" id="FNFK01000001">
    <property type="protein sequence ID" value="SDJ59268.1"/>
    <property type="molecule type" value="Genomic_DNA"/>
</dbReference>
<keyword evidence="3 7" id="KW-0963">Cytoplasm</keyword>
<dbReference type="InterPro" id="IPR020900">
    <property type="entry name" value="Arg_repress_DNA-bd"/>
</dbReference>
<protein>
    <recommendedName>
        <fullName evidence="7 8">Arginine repressor</fullName>
    </recommendedName>
</protein>
<keyword evidence="12" id="KW-1185">Reference proteome</keyword>
<comment type="similarity">
    <text evidence="2 7">Belongs to the ArgR family.</text>
</comment>
<dbReference type="PANTHER" id="PTHR34471:SF1">
    <property type="entry name" value="ARGININE REPRESSOR"/>
    <property type="match status" value="1"/>
</dbReference>
<dbReference type="InterPro" id="IPR020899">
    <property type="entry name" value="Arg_repress_C"/>
</dbReference>
<accession>A0A1G8UZL9</accession>
<dbReference type="GO" id="GO:0006526">
    <property type="term" value="P:L-arginine biosynthetic process"/>
    <property type="evidence" value="ECO:0007669"/>
    <property type="project" value="UniProtKB-UniPathway"/>
</dbReference>
<evidence type="ECO:0000256" key="4">
    <source>
        <dbReference type="ARBA" id="ARBA00023015"/>
    </source>
</evidence>
<keyword evidence="5 7" id="KW-0238">DNA-binding</keyword>
<keyword evidence="7" id="KW-0678">Repressor</keyword>
<evidence type="ECO:0000256" key="7">
    <source>
        <dbReference type="HAMAP-Rule" id="MF_00173"/>
    </source>
</evidence>
<dbReference type="SUPFAM" id="SSF55252">
    <property type="entry name" value="C-terminal domain of arginine repressor"/>
    <property type="match status" value="1"/>
</dbReference>
<dbReference type="UniPathway" id="UPA00068"/>
<dbReference type="GO" id="GO:1900079">
    <property type="term" value="P:regulation of arginine biosynthetic process"/>
    <property type="evidence" value="ECO:0007669"/>
    <property type="project" value="UniProtKB-UniRule"/>
</dbReference>
<organism evidence="11 12">
    <name type="scientific">Alkalibacterium thalassium</name>
    <dbReference type="NCBI Taxonomy" id="426701"/>
    <lineage>
        <taxon>Bacteria</taxon>
        <taxon>Bacillati</taxon>
        <taxon>Bacillota</taxon>
        <taxon>Bacilli</taxon>
        <taxon>Lactobacillales</taxon>
        <taxon>Carnobacteriaceae</taxon>
        <taxon>Alkalibacterium</taxon>
    </lineage>
</organism>
<gene>
    <name evidence="7" type="primary">argR</name>
    <name evidence="11" type="ORF">SAMN04488098_10012</name>
</gene>
<comment type="pathway">
    <text evidence="7">Amino-acid biosynthesis; L-arginine biosynthesis [regulation].</text>
</comment>
<evidence type="ECO:0000313" key="11">
    <source>
        <dbReference type="EMBL" id="SDJ59268.1"/>
    </source>
</evidence>
<dbReference type="PANTHER" id="PTHR34471">
    <property type="entry name" value="ARGININE REPRESSOR"/>
    <property type="match status" value="1"/>
</dbReference>
<sequence length="153" mass="17243">MKKSERQMLIKQIILNNDIATQEELLHQLQEKGVKATQATISRDIKELNLVKTNSTANGTKYTIYQNNQLTMEDKLNSTIKSVVTSYERVQFMNIIVTIPGNAHVIGALIDDIEFPEIAGTVAGNDTIILISRTNEDAEKIYNYYDNLLADHS</sequence>
<dbReference type="Proteomes" id="UP000199433">
    <property type="component" value="Unassembled WGS sequence"/>
</dbReference>
<evidence type="ECO:0000256" key="1">
    <source>
        <dbReference type="ARBA" id="ARBA00004496"/>
    </source>
</evidence>
<dbReference type="HAMAP" id="MF_00173">
    <property type="entry name" value="Arg_repressor"/>
    <property type="match status" value="1"/>
</dbReference>
<dbReference type="InterPro" id="IPR036390">
    <property type="entry name" value="WH_DNA-bd_sf"/>
</dbReference>
<evidence type="ECO:0000256" key="3">
    <source>
        <dbReference type="ARBA" id="ARBA00022490"/>
    </source>
</evidence>
<dbReference type="Gene3D" id="1.10.10.10">
    <property type="entry name" value="Winged helix-like DNA-binding domain superfamily/Winged helix DNA-binding domain"/>
    <property type="match status" value="1"/>
</dbReference>
<name>A0A1G8UZL9_9LACT</name>
<keyword evidence="7" id="KW-0055">Arginine biosynthesis</keyword>
<dbReference type="GO" id="GO:0051259">
    <property type="term" value="P:protein complex oligomerization"/>
    <property type="evidence" value="ECO:0007669"/>
    <property type="project" value="InterPro"/>
</dbReference>
<comment type="function">
    <text evidence="7">Regulates arginine biosynthesis genes.</text>
</comment>
<dbReference type="AlphaFoldDB" id="A0A1G8UZL9"/>
<dbReference type="InterPro" id="IPR001669">
    <property type="entry name" value="Arg_repress"/>
</dbReference>
<dbReference type="Pfam" id="PF01316">
    <property type="entry name" value="Arg_repressor"/>
    <property type="match status" value="1"/>
</dbReference>
<proteinExistence type="inferred from homology"/>
<evidence type="ECO:0000259" key="10">
    <source>
        <dbReference type="Pfam" id="PF02863"/>
    </source>
</evidence>
<evidence type="ECO:0000256" key="8">
    <source>
        <dbReference type="NCBIfam" id="TIGR01529"/>
    </source>
</evidence>
<evidence type="ECO:0000313" key="12">
    <source>
        <dbReference type="Proteomes" id="UP000199433"/>
    </source>
</evidence>
<dbReference type="Pfam" id="PF02863">
    <property type="entry name" value="Arg_repressor_C"/>
    <property type="match status" value="1"/>
</dbReference>
<dbReference type="NCBIfam" id="TIGR01529">
    <property type="entry name" value="argR_whole"/>
    <property type="match status" value="1"/>
</dbReference>
<evidence type="ECO:0000259" key="9">
    <source>
        <dbReference type="Pfam" id="PF01316"/>
    </source>
</evidence>
<dbReference type="InterPro" id="IPR036388">
    <property type="entry name" value="WH-like_DNA-bd_sf"/>
</dbReference>
<keyword evidence="6 7" id="KW-0804">Transcription</keyword>
<feature type="domain" description="Arginine repressor C-terminal" evidence="10">
    <location>
        <begin position="81"/>
        <end position="144"/>
    </location>
</feature>
<keyword evidence="4 7" id="KW-0805">Transcription regulation</keyword>
<dbReference type="Gene3D" id="3.30.1360.40">
    <property type="match status" value="1"/>
</dbReference>
<dbReference type="GO" id="GO:0005737">
    <property type="term" value="C:cytoplasm"/>
    <property type="evidence" value="ECO:0007669"/>
    <property type="project" value="UniProtKB-SubCell"/>
</dbReference>
<dbReference type="SUPFAM" id="SSF46785">
    <property type="entry name" value="Winged helix' DNA-binding domain"/>
    <property type="match status" value="1"/>
</dbReference>
<keyword evidence="7" id="KW-0028">Amino-acid biosynthesis</keyword>
<dbReference type="PRINTS" id="PR01467">
    <property type="entry name" value="ARGREPRESSOR"/>
</dbReference>
<dbReference type="GO" id="GO:0003700">
    <property type="term" value="F:DNA-binding transcription factor activity"/>
    <property type="evidence" value="ECO:0007669"/>
    <property type="project" value="UniProtKB-UniRule"/>
</dbReference>
<evidence type="ECO:0000256" key="2">
    <source>
        <dbReference type="ARBA" id="ARBA00008316"/>
    </source>
</evidence>
<dbReference type="OrthoDB" id="9807089at2"/>